<feature type="region of interest" description="Disordered" evidence="11">
    <location>
        <begin position="486"/>
        <end position="524"/>
    </location>
</feature>
<proteinExistence type="inferred from homology"/>
<protein>
    <recommendedName>
        <fullName evidence="5">N-acetylglucosamine-6-phosphate deacetylase</fullName>
        <ecNumber evidence="4">3.5.1.25</ecNumber>
    </recommendedName>
    <alternativeName>
        <fullName evidence="9">Amidohydrolase domain-containing protein 2</fullName>
    </alternativeName>
</protein>
<dbReference type="GO" id="GO:0006046">
    <property type="term" value="P:N-acetylglucosamine catabolic process"/>
    <property type="evidence" value="ECO:0007669"/>
    <property type="project" value="TreeGrafter"/>
</dbReference>
<organism evidence="13 14">
    <name type="scientific">Alligator sinensis</name>
    <name type="common">Chinese alligator</name>
    <dbReference type="NCBI Taxonomy" id="38654"/>
    <lineage>
        <taxon>Eukaryota</taxon>
        <taxon>Metazoa</taxon>
        <taxon>Chordata</taxon>
        <taxon>Craniata</taxon>
        <taxon>Vertebrata</taxon>
        <taxon>Euteleostomi</taxon>
        <taxon>Archelosauria</taxon>
        <taxon>Archosauria</taxon>
        <taxon>Crocodylia</taxon>
        <taxon>Alligatoridae</taxon>
        <taxon>Alligatorinae</taxon>
        <taxon>Alligator</taxon>
    </lineage>
</organism>
<dbReference type="STRING" id="38654.A0A1U8D5Y5"/>
<dbReference type="GO" id="GO:0019262">
    <property type="term" value="P:N-acetylneuraminate catabolic process"/>
    <property type="evidence" value="ECO:0007669"/>
    <property type="project" value="UniProtKB-UniPathway"/>
</dbReference>
<reference evidence="14" key="1">
    <citation type="submission" date="2025-08" db="UniProtKB">
        <authorList>
            <consortium name="RefSeq"/>
        </authorList>
    </citation>
    <scope>IDENTIFICATION</scope>
</reference>
<dbReference type="KEGG" id="asn:102379803"/>
<feature type="compositionally biased region" description="Basic and acidic residues" evidence="11">
    <location>
        <begin position="629"/>
        <end position="640"/>
    </location>
</feature>
<dbReference type="Pfam" id="PF15393">
    <property type="entry name" value="DUF4615"/>
    <property type="match status" value="1"/>
</dbReference>
<dbReference type="Gene3D" id="2.30.40.10">
    <property type="entry name" value="Urease, subunit C, domain 1"/>
    <property type="match status" value="1"/>
</dbReference>
<keyword evidence="8" id="KW-0119">Carbohydrate metabolism</keyword>
<evidence type="ECO:0000313" key="13">
    <source>
        <dbReference type="Proteomes" id="UP000189705"/>
    </source>
</evidence>
<evidence type="ECO:0000256" key="2">
    <source>
        <dbReference type="ARBA" id="ARBA00004878"/>
    </source>
</evidence>
<dbReference type="GO" id="GO:0046872">
    <property type="term" value="F:metal ion binding"/>
    <property type="evidence" value="ECO:0007669"/>
    <property type="project" value="UniProtKB-KW"/>
</dbReference>
<dbReference type="GO" id="GO:0106279">
    <property type="term" value="P:negative regulation of UDP-N-acetylglucosamine biosynthetic process"/>
    <property type="evidence" value="ECO:0007669"/>
    <property type="project" value="UniProtKB-ARBA"/>
</dbReference>
<evidence type="ECO:0000313" key="14">
    <source>
        <dbReference type="RefSeq" id="XP_014375741.1"/>
    </source>
</evidence>
<dbReference type="NCBIfam" id="TIGR00221">
    <property type="entry name" value="nagA"/>
    <property type="match status" value="1"/>
</dbReference>
<evidence type="ECO:0000256" key="9">
    <source>
        <dbReference type="ARBA" id="ARBA00030976"/>
    </source>
</evidence>
<name>A0A1U8D5Y5_ALLSI</name>
<comment type="pathway">
    <text evidence="2">Amino-sugar metabolism; N-acetylneuraminate degradation.</text>
</comment>
<dbReference type="UniPathway" id="UPA00629"/>
<gene>
    <name evidence="14" type="primary">AMDHD2</name>
</gene>
<feature type="region of interest" description="Disordered" evidence="11">
    <location>
        <begin position="626"/>
        <end position="690"/>
    </location>
</feature>
<dbReference type="Pfam" id="PF01979">
    <property type="entry name" value="Amidohydro_1"/>
    <property type="match status" value="1"/>
</dbReference>
<dbReference type="SUPFAM" id="SSF51556">
    <property type="entry name" value="Metallo-dependent hydrolases"/>
    <property type="match status" value="1"/>
</dbReference>
<dbReference type="CDD" id="cd00854">
    <property type="entry name" value="NagA"/>
    <property type="match status" value="1"/>
</dbReference>
<feature type="compositionally biased region" description="Basic residues" evidence="11">
    <location>
        <begin position="641"/>
        <end position="651"/>
    </location>
</feature>
<dbReference type="PANTHER" id="PTHR11113">
    <property type="entry name" value="N-ACETYLGLUCOSAMINE-6-PHOSPHATE DEACETYLASE"/>
    <property type="match status" value="1"/>
</dbReference>
<evidence type="ECO:0000256" key="3">
    <source>
        <dbReference type="ARBA" id="ARBA00010716"/>
    </source>
</evidence>
<dbReference type="AlphaFoldDB" id="A0A1U8D5Y5"/>
<dbReference type="Gene3D" id="3.20.20.140">
    <property type="entry name" value="Metal-dependent hydrolases"/>
    <property type="match status" value="1"/>
</dbReference>
<accession>A0A1U8D5Y5</accession>
<dbReference type="InterPro" id="IPR029274">
    <property type="entry name" value="DUF4615"/>
</dbReference>
<dbReference type="InterPro" id="IPR032466">
    <property type="entry name" value="Metal_Hydrolase"/>
</dbReference>
<dbReference type="Proteomes" id="UP000189705">
    <property type="component" value="Unplaced"/>
</dbReference>
<keyword evidence="13" id="KW-1185">Reference proteome</keyword>
<evidence type="ECO:0000256" key="4">
    <source>
        <dbReference type="ARBA" id="ARBA00011899"/>
    </source>
</evidence>
<dbReference type="InterPro" id="IPR003764">
    <property type="entry name" value="GlcNAc_6-P_deAcase"/>
</dbReference>
<keyword evidence="6" id="KW-0479">Metal-binding</keyword>
<evidence type="ECO:0000259" key="12">
    <source>
        <dbReference type="Pfam" id="PF01979"/>
    </source>
</evidence>
<dbReference type="InterPro" id="IPR011059">
    <property type="entry name" value="Metal-dep_hydrolase_composite"/>
</dbReference>
<evidence type="ECO:0000256" key="10">
    <source>
        <dbReference type="ARBA" id="ARBA00047647"/>
    </source>
</evidence>
<dbReference type="RefSeq" id="XP_014375741.1">
    <property type="nucleotide sequence ID" value="XM_014520255.2"/>
</dbReference>
<comment type="catalytic activity">
    <reaction evidence="10">
        <text>N-acetyl-D-glucosamine 6-phosphate + H2O = D-glucosamine 6-phosphate + acetate</text>
        <dbReference type="Rhea" id="RHEA:22936"/>
        <dbReference type="ChEBI" id="CHEBI:15377"/>
        <dbReference type="ChEBI" id="CHEBI:30089"/>
        <dbReference type="ChEBI" id="CHEBI:57513"/>
        <dbReference type="ChEBI" id="CHEBI:58725"/>
        <dbReference type="EC" id="3.5.1.25"/>
    </reaction>
</comment>
<evidence type="ECO:0000256" key="7">
    <source>
        <dbReference type="ARBA" id="ARBA00022801"/>
    </source>
</evidence>
<feature type="compositionally biased region" description="Polar residues" evidence="11">
    <location>
        <begin position="675"/>
        <end position="687"/>
    </location>
</feature>
<dbReference type="OrthoDB" id="10264777at2759"/>
<dbReference type="InterPro" id="IPR006680">
    <property type="entry name" value="Amidohydro-rel"/>
</dbReference>
<dbReference type="InParanoid" id="A0A1U8D5Y5"/>
<evidence type="ECO:0000256" key="11">
    <source>
        <dbReference type="SAM" id="MobiDB-lite"/>
    </source>
</evidence>
<dbReference type="CTD" id="51005"/>
<dbReference type="FunFam" id="3.20.20.140:FF:000023">
    <property type="entry name" value="N-acetylglucosamine-6-phosphate deacetylase"/>
    <property type="match status" value="1"/>
</dbReference>
<evidence type="ECO:0000256" key="1">
    <source>
        <dbReference type="ARBA" id="ARBA00001968"/>
    </source>
</evidence>
<evidence type="ECO:0000256" key="6">
    <source>
        <dbReference type="ARBA" id="ARBA00022723"/>
    </source>
</evidence>
<dbReference type="GO" id="GO:0008448">
    <property type="term" value="F:N-acetylglucosamine-6-phosphate deacetylase activity"/>
    <property type="evidence" value="ECO:0007669"/>
    <property type="project" value="UniProtKB-EC"/>
</dbReference>
<comment type="cofactor">
    <cofactor evidence="1">
        <name>a divalent metal cation</name>
        <dbReference type="ChEBI" id="CHEBI:60240"/>
    </cofactor>
</comment>
<feature type="domain" description="Amidohydrolase-related" evidence="12">
    <location>
        <begin position="62"/>
        <end position="407"/>
    </location>
</feature>
<dbReference type="SUPFAM" id="SSF51338">
    <property type="entry name" value="Composite domain of metallo-dependent hydrolases"/>
    <property type="match status" value="1"/>
</dbReference>
<feature type="region of interest" description="Disordered" evidence="11">
    <location>
        <begin position="760"/>
        <end position="818"/>
    </location>
</feature>
<feature type="compositionally biased region" description="Basic and acidic residues" evidence="11">
    <location>
        <begin position="652"/>
        <end position="663"/>
    </location>
</feature>
<feature type="compositionally biased region" description="Basic and acidic residues" evidence="11">
    <location>
        <begin position="506"/>
        <end position="515"/>
    </location>
</feature>
<dbReference type="PANTHER" id="PTHR11113:SF14">
    <property type="entry name" value="N-ACETYLGLUCOSAMINE-6-PHOSPHATE DEACETYLASE"/>
    <property type="match status" value="1"/>
</dbReference>
<keyword evidence="7" id="KW-0378">Hydrolase</keyword>
<dbReference type="GeneID" id="102379803"/>
<comment type="similarity">
    <text evidence="3">Belongs to the metallo-dependent hydrolases superfamily. NagA family.</text>
</comment>
<dbReference type="EC" id="3.5.1.25" evidence="4"/>
<evidence type="ECO:0000256" key="8">
    <source>
        <dbReference type="ARBA" id="ARBA00023277"/>
    </source>
</evidence>
<evidence type="ECO:0000256" key="5">
    <source>
        <dbReference type="ARBA" id="ARBA00018029"/>
    </source>
</evidence>
<feature type="compositionally biased region" description="Basic residues" evidence="11">
    <location>
        <begin position="779"/>
        <end position="796"/>
    </location>
</feature>
<sequence length="834" mass="92249">MPSNKSVSDAPIFQFTNCRILRNSQLQREDLWVREGKILNPEKLFFDEKGFADIQLDCKDSIIAPGFIDVQINGGFGVDFSLATDDFKSGINLVSQKILSHGVTSFCPTLVTSPPSVYHKVLPQISVRNGGAHGAGVLGAHLEGPFISREKKGAHPEHCLRTFESGAFQDLLATYGALDCIRIVTLAPEMKRSGEVIEELTKRGICVSLGHSVANLSQAEEAVQHGATFITHLFNAMLPFHHRDPGIVGLLTSDKIPTGRRVFYGMISDGIHTNPAALRIAHRAHPKGMVLVTDAIAGMGLAPGRHTLGQQVIEIDGLNTYIAGTKTLSGSVATMDTCVRHFLEATGCTVETALEAASLHPAQLLGIEHKKGTLDYDSDADFLMLDDSLHVQATYIAAEETQQILKVLRSHKAPFVKKRQVMNRVLGDYRFKMAEERKKAEKAAMKPGKVQIQRGNVKASGSMVYRKRSDQTSEVNTNWFTPSDNSFRFSFTPSETETQTTNETVEEAHRTDGSEQRQIGTSSSEVKDLNGTLNFPISGQGPEFAFNFVISDEGNFVLPSVSTGDTTESIAQDKTLRGSPSTGPALTLECSILPEPNIFQTMDSMDVKEGRDLPILETPRLETVSISETKAEKTAVDETSKKKKKKKKPSNNKKELEENEVSKKVKMGASRHQDSSAPPQDQTPQSDEQLRREVDWCVEQLELGLKMQKSTPKQVDEALRAIRTLHSDKAVLAKKRQVMRAMFGDYRKKMEEERQKQLKLMHTAAKSAKVTEVSESTRRKSSQVFRKHTGSSKKSLHPAESHSDPLSHTQSPRASDMDSFVFTTSQEEFCFNFF</sequence>